<dbReference type="GO" id="GO:0016787">
    <property type="term" value="F:hydrolase activity"/>
    <property type="evidence" value="ECO:0007669"/>
    <property type="project" value="UniProtKB-KW"/>
</dbReference>
<dbReference type="SUPFAM" id="SSF53474">
    <property type="entry name" value="alpha/beta-Hydrolases"/>
    <property type="match status" value="1"/>
</dbReference>
<dbReference type="Pfam" id="PF09994">
    <property type="entry name" value="T6SS_Tle1-like_cat"/>
    <property type="match status" value="1"/>
</dbReference>
<evidence type="ECO:0000259" key="2">
    <source>
        <dbReference type="Pfam" id="PF09994"/>
    </source>
</evidence>
<evidence type="ECO:0000313" key="4">
    <source>
        <dbReference type="Proteomes" id="UP000284407"/>
    </source>
</evidence>
<dbReference type="InterPro" id="IPR029058">
    <property type="entry name" value="AB_hydrolase_fold"/>
</dbReference>
<organism evidence="3 4">
    <name type="scientific">Sulfitobacter guttiformis</name>
    <dbReference type="NCBI Taxonomy" id="74349"/>
    <lineage>
        <taxon>Bacteria</taxon>
        <taxon>Pseudomonadati</taxon>
        <taxon>Pseudomonadota</taxon>
        <taxon>Alphaproteobacteria</taxon>
        <taxon>Rhodobacterales</taxon>
        <taxon>Roseobacteraceae</taxon>
        <taxon>Sulfitobacter</taxon>
    </lineage>
</organism>
<keyword evidence="3" id="KW-0378">Hydrolase</keyword>
<dbReference type="PANTHER" id="PTHR33840">
    <property type="match status" value="1"/>
</dbReference>
<dbReference type="InterPro" id="IPR018712">
    <property type="entry name" value="Tle1-like_cat"/>
</dbReference>
<keyword evidence="4" id="KW-1185">Reference proteome</keyword>
<evidence type="ECO:0000256" key="1">
    <source>
        <dbReference type="SAM" id="MobiDB-lite"/>
    </source>
</evidence>
<feature type="compositionally biased region" description="Gly residues" evidence="1">
    <location>
        <begin position="34"/>
        <end position="43"/>
    </location>
</feature>
<reference evidence="3 4" key="1">
    <citation type="submission" date="2018-09" db="EMBL/GenBank/DDBJ databases">
        <title>Genomic Encyclopedia of Archaeal and Bacterial Type Strains, Phase II (KMG-II): from individual species to whole genera.</title>
        <authorList>
            <person name="Goeker M."/>
        </authorList>
    </citation>
    <scope>NUCLEOTIDE SEQUENCE [LARGE SCALE GENOMIC DNA]</scope>
    <source>
        <strain evidence="3 4">DSM 11458</strain>
    </source>
</reference>
<proteinExistence type="predicted"/>
<comment type="caution">
    <text evidence="3">The sequence shown here is derived from an EMBL/GenBank/DDBJ whole genome shotgun (WGS) entry which is preliminary data.</text>
</comment>
<dbReference type="Proteomes" id="UP000284407">
    <property type="component" value="Unassembled WGS sequence"/>
</dbReference>
<dbReference type="STRING" id="1443111.Z949_2429"/>
<name>A0A420DNP9_9RHOB</name>
<evidence type="ECO:0000313" key="3">
    <source>
        <dbReference type="EMBL" id="RKE95914.1"/>
    </source>
</evidence>
<dbReference type="EMBL" id="RAQK01000001">
    <property type="protein sequence ID" value="RKE95914.1"/>
    <property type="molecule type" value="Genomic_DNA"/>
</dbReference>
<dbReference type="AlphaFoldDB" id="A0A420DNP9"/>
<gene>
    <name evidence="3" type="ORF">C8N30_0460</name>
</gene>
<feature type="region of interest" description="Disordered" evidence="1">
    <location>
        <begin position="28"/>
        <end position="50"/>
    </location>
</feature>
<feature type="domain" description="T6SS Phospholipase effector Tle1-like catalytic" evidence="2">
    <location>
        <begin position="59"/>
        <end position="307"/>
    </location>
</feature>
<protein>
    <submittedName>
        <fullName evidence="3">Putative alpha/beta hydrolase family protein DUF2235</fullName>
    </submittedName>
</protein>
<sequence length="380" mass="42587">MRPSRQSNRQGDLENRYLRRLFGRLWHRPSPLTGEGGDTGSNAGGMRNERPERRAQTHLIILDGTMSSLGEGAETNAGLLYRLAQEVGPRISIYYEPGLQWSDWRSLRDVCTGRGINRQIKRAYGYLSSRYRVGDRIYLIGYSRGAYAVRSLAGVIDRLGLLRSDCATERNIRQIYRHYEGNPDGQAARFFARTHCHTEVPIEMIGVWDTVKSLGINAPILWRLSVSRHAFHNHALGRGVKRGFHALGRDETRVAYRPVLWDSDPALQQKIEQVWFRGSHGDVGGQLGGRHAARPLANIPLVWMLEQAQAAGLPLPASWEERFAQDVSAPSIGTWVGIGRFLMTRRRRVVGRDPSERLHHSIGGNEIASSDIVVKVASGG</sequence>
<accession>A0A420DNP9</accession>
<dbReference type="PANTHER" id="PTHR33840:SF1">
    <property type="entry name" value="TLE1 PHOSPHOLIPASE DOMAIN-CONTAINING PROTEIN"/>
    <property type="match status" value="1"/>
</dbReference>